<evidence type="ECO:0000313" key="2">
    <source>
        <dbReference type="EMBL" id="MCF3945745.1"/>
    </source>
</evidence>
<feature type="domain" description="LysM" evidence="1">
    <location>
        <begin position="72"/>
        <end position="116"/>
    </location>
</feature>
<dbReference type="PROSITE" id="PS51782">
    <property type="entry name" value="LYSM"/>
    <property type="match status" value="1"/>
</dbReference>
<evidence type="ECO:0000259" key="1">
    <source>
        <dbReference type="PROSITE" id="PS51782"/>
    </source>
</evidence>
<dbReference type="EMBL" id="JAKGBZ010000004">
    <property type="protein sequence ID" value="MCF3945745.1"/>
    <property type="molecule type" value="Genomic_DNA"/>
</dbReference>
<accession>A0ABS9DVE9</accession>
<dbReference type="InterPro" id="IPR036779">
    <property type="entry name" value="LysM_dom_sf"/>
</dbReference>
<evidence type="ECO:0000313" key="3">
    <source>
        <dbReference type="Proteomes" id="UP001521209"/>
    </source>
</evidence>
<dbReference type="Gene3D" id="3.10.350.10">
    <property type="entry name" value="LysM domain"/>
    <property type="match status" value="1"/>
</dbReference>
<protein>
    <submittedName>
        <fullName evidence="2">LysM domain-containing protein</fullName>
    </submittedName>
</protein>
<dbReference type="Proteomes" id="UP001521209">
    <property type="component" value="Unassembled WGS sequence"/>
</dbReference>
<name>A0ABS9DVE9_9PROT</name>
<dbReference type="CDD" id="cd00118">
    <property type="entry name" value="LysM"/>
    <property type="match status" value="1"/>
</dbReference>
<keyword evidence="3" id="KW-1185">Reference proteome</keyword>
<comment type="caution">
    <text evidence="2">The sequence shown here is derived from an EMBL/GenBank/DDBJ whole genome shotgun (WGS) entry which is preliminary data.</text>
</comment>
<dbReference type="RefSeq" id="WP_235702985.1">
    <property type="nucleotide sequence ID" value="NZ_JAKGBZ010000004.1"/>
</dbReference>
<proteinExistence type="predicted"/>
<gene>
    <name evidence="2" type="ORF">L2A60_03475</name>
</gene>
<dbReference type="Pfam" id="PF01476">
    <property type="entry name" value="LysM"/>
    <property type="match status" value="1"/>
</dbReference>
<dbReference type="SUPFAM" id="SSF54106">
    <property type="entry name" value="LysM domain"/>
    <property type="match status" value="1"/>
</dbReference>
<dbReference type="SMART" id="SM00257">
    <property type="entry name" value="LysM"/>
    <property type="match status" value="1"/>
</dbReference>
<reference evidence="2 3" key="1">
    <citation type="submission" date="2022-01" db="EMBL/GenBank/DDBJ databases">
        <authorList>
            <person name="Won M."/>
            <person name="Kim S.-J."/>
            <person name="Kwon S.-W."/>
        </authorList>
    </citation>
    <scope>NUCLEOTIDE SEQUENCE [LARGE SCALE GENOMIC DNA]</scope>
    <source>
        <strain evidence="2 3">KCTC 23505</strain>
    </source>
</reference>
<dbReference type="InterPro" id="IPR018392">
    <property type="entry name" value="LysM"/>
</dbReference>
<organism evidence="2 3">
    <name type="scientific">Acidiphilium iwatense</name>
    <dbReference type="NCBI Taxonomy" id="768198"/>
    <lineage>
        <taxon>Bacteria</taxon>
        <taxon>Pseudomonadati</taxon>
        <taxon>Pseudomonadota</taxon>
        <taxon>Alphaproteobacteria</taxon>
        <taxon>Acetobacterales</taxon>
        <taxon>Acidocellaceae</taxon>
        <taxon>Acidiphilium</taxon>
    </lineage>
</organism>
<sequence>MQIGNQGDPGLRTLMTAGSKLPTIVPANLLAHLSSVSAVSNGQMNIVAGVGYLLLRAARWEQGIKIIHKTLGHVTVKPGDTLSSIARAVGSTEALLQKLNPSASPRDLKIGTVLTYQRATSDHVIIGRRSINGSFIMSNYNGLGDRDYARKFDYAFTFLKKHRKLPPWLPPSPS</sequence>